<dbReference type="Proteomes" id="UP000789508">
    <property type="component" value="Unassembled WGS sequence"/>
</dbReference>
<reference evidence="6" key="1">
    <citation type="submission" date="2021-06" db="EMBL/GenBank/DDBJ databases">
        <authorList>
            <person name="Kallberg Y."/>
            <person name="Tangrot J."/>
            <person name="Rosling A."/>
        </authorList>
    </citation>
    <scope>NUCLEOTIDE SEQUENCE</scope>
    <source>
        <strain evidence="6">FL130A</strain>
    </source>
</reference>
<dbReference type="InterPro" id="IPR006703">
    <property type="entry name" value="G_AIG1"/>
</dbReference>
<dbReference type="InterPro" id="IPR045058">
    <property type="entry name" value="GIMA/IAN/Toc"/>
</dbReference>
<keyword evidence="7" id="KW-1185">Reference proteome</keyword>
<protein>
    <submittedName>
        <fullName evidence="6">7916_t:CDS:1</fullName>
    </submittedName>
</protein>
<evidence type="ECO:0000313" key="6">
    <source>
        <dbReference type="EMBL" id="CAG8626067.1"/>
    </source>
</evidence>
<feature type="coiled-coil region" evidence="3">
    <location>
        <begin position="729"/>
        <end position="756"/>
    </location>
</feature>
<dbReference type="InterPro" id="IPR027417">
    <property type="entry name" value="P-loop_NTPase"/>
</dbReference>
<evidence type="ECO:0000256" key="1">
    <source>
        <dbReference type="ARBA" id="ARBA00022741"/>
    </source>
</evidence>
<name>A0A9N9D5K9_9GLOM</name>
<dbReference type="PANTHER" id="PTHR10903">
    <property type="entry name" value="GTPASE, IMAP FAMILY MEMBER-RELATED"/>
    <property type="match status" value="1"/>
</dbReference>
<keyword evidence="2" id="KW-0342">GTP-binding</keyword>
<dbReference type="Pfam" id="PF04548">
    <property type="entry name" value="AIG1"/>
    <property type="match status" value="1"/>
</dbReference>
<feature type="coiled-coil region" evidence="3">
    <location>
        <begin position="1110"/>
        <end position="1172"/>
    </location>
</feature>
<dbReference type="GO" id="GO:0005525">
    <property type="term" value="F:GTP binding"/>
    <property type="evidence" value="ECO:0007669"/>
    <property type="project" value="UniProtKB-KW"/>
</dbReference>
<evidence type="ECO:0000256" key="4">
    <source>
        <dbReference type="SAM" id="MobiDB-lite"/>
    </source>
</evidence>
<keyword evidence="3" id="KW-0175">Coiled coil</keyword>
<gene>
    <name evidence="6" type="ORF">ALEPTO_LOCUS9167</name>
</gene>
<comment type="caution">
    <text evidence="6">The sequence shown here is derived from an EMBL/GenBank/DDBJ whole genome shotgun (WGS) entry which is preliminary data.</text>
</comment>
<evidence type="ECO:0000313" key="7">
    <source>
        <dbReference type="Proteomes" id="UP000789508"/>
    </source>
</evidence>
<feature type="coiled-coil region" evidence="3">
    <location>
        <begin position="805"/>
        <end position="922"/>
    </location>
</feature>
<sequence length="1296" mass="150294">GSDYSALGKDFVLNKYKDRDSDKPRKNPTSSPTKSSDKEIAGSYNSTEFTVHKPIQYLQTTDNKLFLVNEVPFNRYKEGDLLAVDLDRTRFFSPNVERGKIWGNSGIVTKLVAKDPSAPSYKNIPIYKSEEFEGDTLKGDLKLERFTNLRTLIISSHKLTSLNLSECKNLRELDCSNNDLNDLNISGCSKLKKINCIGNNFLEEIDISSCSELTEIGSGFTRDTEDGKLVKGSLITHAKEDSIRNILIIGITGNGKSALANVLTNTNQFKEENSSTSVTKKENALLRIGEGIYSAKEGINQVLFVFKEKFSPNQIMAFNLFKDFISESGITKFTTIIRTNFRDFRGKQKCQEDKDNLLSQSLEISEIINSCNDIIHVDNPPIPVINEEDSEGEREDKQVELNKNEKVREQEIVKKDDSLIKEEELKKEIVETTKEIKLRLEADPLTCKAAIEGKSTLANVLVNIENKFKESSSSASETKKVQFEKFEDKGANYLIIDTIGIGDTKLKQNEVLDIIAEAVYLVRKGISQILFVTDGRFDQSEMSTYDLLRTIIFDKEITQYTTIVRTKFPDFRKAKKCQEDVEVLVKEEGRLKEIIESCQKRVIHVDSPSIIAAVVDEENEEERESENQVLNINRKKRIKSREILLTNLQNICSKKEDYRPEKLAKLINSQEIETKEYENEFDRVSVENSKISQEVEKEKQTSNNQSVIIKSGIRIEEKITISKSDVAISMNIEEIIEKLENKKTRLIKEIQEKKEVIRQKVLKHIFNNYESITEVQGGDNEQITVGKALDNFIDFGIEQLKKKYCGRLEEEINIFDRHNKRLEKEKNSQEKVINRLKKLEEVIKEELGDEYFAQLTLEEYSDEFEDKDHQIENLKRKVEHSEEKIKQFQKERTLFEEEEVKIRYLEVRVQELTNLIKQQKDKIMSSFLRLFPERELLQELINVHLEFTKFKNQGIASLDYNEKCEEYEKKSLSIKRQLRTKLDKKTMNEVWRILIDCEKLVEQELELEVKLSDKSLLIEEQKQNPILQTNDSKEKLKEQEVTHQNQVKLFKRTRSNSIVTEIAKLQEQLEAKQEEINYLKEKSLIPIPENQDESLFSQSINELEEKQVPTPDLMEKLKEQKNELSNLQKSNKKLRKQLSSFEELYFAKKQTIEQKEKELEELKNSFLEKTGNYNKEKLWENFTKLLEFQADIIISNSSPFLIKEKQKMKEKLIVKTLITGGELDNLCQLQTEITQLKLEIQRKLNNINQTFHIDNRTINQQIKNIQGFNIGGSNNTLNEFFEELEESEANVNTGNN</sequence>
<feature type="coiled-coil region" evidence="3">
    <location>
        <begin position="1055"/>
        <end position="1082"/>
    </location>
</feature>
<accession>A0A9N9D5K9</accession>
<feature type="domain" description="AIG1-type G" evidence="5">
    <location>
        <begin position="452"/>
        <end position="606"/>
    </location>
</feature>
<dbReference type="EMBL" id="CAJVPS010006498">
    <property type="protein sequence ID" value="CAG8626067.1"/>
    <property type="molecule type" value="Genomic_DNA"/>
</dbReference>
<feature type="non-terminal residue" evidence="6">
    <location>
        <position position="1"/>
    </location>
</feature>
<dbReference type="OrthoDB" id="2449544at2759"/>
<dbReference type="PANTHER" id="PTHR10903:SF184">
    <property type="entry name" value="GTP-BINDING PROTEIN A"/>
    <property type="match status" value="1"/>
</dbReference>
<dbReference type="SUPFAM" id="SSF52058">
    <property type="entry name" value="L domain-like"/>
    <property type="match status" value="1"/>
</dbReference>
<feature type="region of interest" description="Disordered" evidence="4">
    <location>
        <begin position="15"/>
        <end position="41"/>
    </location>
</feature>
<dbReference type="InterPro" id="IPR032675">
    <property type="entry name" value="LRR_dom_sf"/>
</dbReference>
<dbReference type="SUPFAM" id="SSF52540">
    <property type="entry name" value="P-loop containing nucleoside triphosphate hydrolases"/>
    <property type="match status" value="2"/>
</dbReference>
<evidence type="ECO:0000256" key="2">
    <source>
        <dbReference type="ARBA" id="ARBA00023134"/>
    </source>
</evidence>
<organism evidence="6 7">
    <name type="scientific">Ambispora leptoticha</name>
    <dbReference type="NCBI Taxonomy" id="144679"/>
    <lineage>
        <taxon>Eukaryota</taxon>
        <taxon>Fungi</taxon>
        <taxon>Fungi incertae sedis</taxon>
        <taxon>Mucoromycota</taxon>
        <taxon>Glomeromycotina</taxon>
        <taxon>Glomeromycetes</taxon>
        <taxon>Archaeosporales</taxon>
        <taxon>Ambisporaceae</taxon>
        <taxon>Ambispora</taxon>
    </lineage>
</organism>
<dbReference type="Gene3D" id="3.80.10.10">
    <property type="entry name" value="Ribonuclease Inhibitor"/>
    <property type="match status" value="1"/>
</dbReference>
<evidence type="ECO:0000259" key="5">
    <source>
        <dbReference type="Pfam" id="PF04548"/>
    </source>
</evidence>
<evidence type="ECO:0000256" key="3">
    <source>
        <dbReference type="SAM" id="Coils"/>
    </source>
</evidence>
<proteinExistence type="predicted"/>
<feature type="compositionally biased region" description="Basic and acidic residues" evidence="4">
    <location>
        <begin position="15"/>
        <end position="25"/>
    </location>
</feature>
<dbReference type="Gene3D" id="3.40.50.300">
    <property type="entry name" value="P-loop containing nucleotide triphosphate hydrolases"/>
    <property type="match status" value="3"/>
</dbReference>
<keyword evidence="1" id="KW-0547">Nucleotide-binding</keyword>